<name>A0A2X3JPI8_ECOLX</name>
<evidence type="ECO:0000313" key="2">
    <source>
        <dbReference type="EMBL" id="SQD01696.1"/>
    </source>
</evidence>
<feature type="chain" id="PRO_5015954493" evidence="1">
    <location>
        <begin position="29"/>
        <end position="52"/>
    </location>
</feature>
<evidence type="ECO:0000256" key="1">
    <source>
        <dbReference type="SAM" id="SignalP"/>
    </source>
</evidence>
<reference evidence="2 3" key="1">
    <citation type="submission" date="2018-06" db="EMBL/GenBank/DDBJ databases">
        <authorList>
            <consortium name="Pathogen Informatics"/>
            <person name="Doyle S."/>
        </authorList>
    </citation>
    <scope>NUCLEOTIDE SEQUENCE [LARGE SCALE GENOMIC DNA]</scope>
    <source>
        <strain evidence="2 3">NCTC8009</strain>
    </source>
</reference>
<feature type="signal peptide" evidence="1">
    <location>
        <begin position="1"/>
        <end position="28"/>
    </location>
</feature>
<proteinExistence type="predicted"/>
<dbReference type="AlphaFoldDB" id="A0A2X3JPI8"/>
<protein>
    <submittedName>
        <fullName evidence="2">Uncharacterized protein</fullName>
    </submittedName>
</protein>
<evidence type="ECO:0000313" key="3">
    <source>
        <dbReference type="Proteomes" id="UP000250991"/>
    </source>
</evidence>
<dbReference type="EMBL" id="UARW01000010">
    <property type="protein sequence ID" value="SQD01696.1"/>
    <property type="molecule type" value="Genomic_DNA"/>
</dbReference>
<gene>
    <name evidence="2" type="ORF">NCTC8009_02128</name>
</gene>
<accession>A0A2X3JPI8</accession>
<sequence length="52" mass="5899">MMMNIKKKEVSILLAILACLLLTQSAYAADLFTVPETDNQSCGFWISYSRRI</sequence>
<organism evidence="2 3">
    <name type="scientific">Escherichia coli</name>
    <dbReference type="NCBI Taxonomy" id="562"/>
    <lineage>
        <taxon>Bacteria</taxon>
        <taxon>Pseudomonadati</taxon>
        <taxon>Pseudomonadota</taxon>
        <taxon>Gammaproteobacteria</taxon>
        <taxon>Enterobacterales</taxon>
        <taxon>Enterobacteriaceae</taxon>
        <taxon>Escherichia</taxon>
    </lineage>
</organism>
<keyword evidence="1" id="KW-0732">Signal</keyword>
<dbReference type="Proteomes" id="UP000250991">
    <property type="component" value="Unassembled WGS sequence"/>
</dbReference>